<reference evidence="3 4" key="1">
    <citation type="submission" date="2023-11" db="EMBL/GenBank/DDBJ databases">
        <authorList>
            <person name="Okamura Y."/>
        </authorList>
    </citation>
    <scope>NUCLEOTIDE SEQUENCE [LARGE SCALE GENOMIC DNA]</scope>
</reference>
<feature type="transmembrane region" description="Helical" evidence="2">
    <location>
        <begin position="679"/>
        <end position="701"/>
    </location>
</feature>
<feature type="compositionally biased region" description="Basic and acidic residues" evidence="1">
    <location>
        <begin position="79"/>
        <end position="92"/>
    </location>
</feature>
<name>A0AAV1JYN2_9NEOP</name>
<dbReference type="Proteomes" id="UP001497472">
    <property type="component" value="Unassembled WGS sequence"/>
</dbReference>
<keyword evidence="2" id="KW-0812">Transmembrane</keyword>
<protein>
    <submittedName>
        <fullName evidence="3">Uncharacterized protein</fullName>
    </submittedName>
</protein>
<proteinExistence type="predicted"/>
<organism evidence="3 4">
    <name type="scientific">Leptosia nina</name>
    <dbReference type="NCBI Taxonomy" id="320188"/>
    <lineage>
        <taxon>Eukaryota</taxon>
        <taxon>Metazoa</taxon>
        <taxon>Ecdysozoa</taxon>
        <taxon>Arthropoda</taxon>
        <taxon>Hexapoda</taxon>
        <taxon>Insecta</taxon>
        <taxon>Pterygota</taxon>
        <taxon>Neoptera</taxon>
        <taxon>Endopterygota</taxon>
        <taxon>Lepidoptera</taxon>
        <taxon>Glossata</taxon>
        <taxon>Ditrysia</taxon>
        <taxon>Papilionoidea</taxon>
        <taxon>Pieridae</taxon>
        <taxon>Pierinae</taxon>
        <taxon>Leptosia</taxon>
    </lineage>
</organism>
<comment type="caution">
    <text evidence="3">The sequence shown here is derived from an EMBL/GenBank/DDBJ whole genome shotgun (WGS) entry which is preliminary data.</text>
</comment>
<dbReference type="AlphaFoldDB" id="A0AAV1JYN2"/>
<feature type="region of interest" description="Disordered" evidence="1">
    <location>
        <begin position="65"/>
        <end position="92"/>
    </location>
</feature>
<feature type="compositionally biased region" description="Basic and acidic residues" evidence="1">
    <location>
        <begin position="606"/>
        <end position="632"/>
    </location>
</feature>
<evidence type="ECO:0000256" key="1">
    <source>
        <dbReference type="SAM" id="MobiDB-lite"/>
    </source>
</evidence>
<keyword evidence="2" id="KW-1133">Transmembrane helix</keyword>
<feature type="compositionally biased region" description="Basic and acidic residues" evidence="1">
    <location>
        <begin position="119"/>
        <end position="131"/>
    </location>
</feature>
<accession>A0AAV1JYN2</accession>
<dbReference type="PANTHER" id="PTHR33047">
    <property type="entry name" value="PROTEIN TAR1"/>
    <property type="match status" value="1"/>
</dbReference>
<dbReference type="EMBL" id="CAVLEF010000265">
    <property type="protein sequence ID" value="CAK1553935.1"/>
    <property type="molecule type" value="Genomic_DNA"/>
</dbReference>
<feature type="region of interest" description="Disordered" evidence="1">
    <location>
        <begin position="112"/>
        <end position="190"/>
    </location>
</feature>
<evidence type="ECO:0000256" key="2">
    <source>
        <dbReference type="SAM" id="Phobius"/>
    </source>
</evidence>
<keyword evidence="2" id="KW-0472">Membrane</keyword>
<dbReference type="PANTHER" id="PTHR33047:SF8">
    <property type="entry name" value="REGULATOR OF RDNA TRANSCRIPTION PROTEIN 15"/>
    <property type="match status" value="1"/>
</dbReference>
<feature type="region of interest" description="Disordered" evidence="1">
    <location>
        <begin position="600"/>
        <end position="632"/>
    </location>
</feature>
<evidence type="ECO:0000313" key="4">
    <source>
        <dbReference type="Proteomes" id="UP001497472"/>
    </source>
</evidence>
<keyword evidence="4" id="KW-1185">Reference proteome</keyword>
<sequence>MIGRADIEGSKSNVAMNAWPPQASYPCVPMRTEHLDQASFCPFALREVSVLAELALGHLRYSLTDVPPQSNSPPGSVLEPDHAGVERRRARERHATTLHAWNETPYASRLRKSTAHRFRPTDSELTVERRSYRTAPRRRHVASDERAYDAALRLGRSAEGRSAGPDSARARSASIDQARHRPHPLPVQTRHAPVLRANPYSEVTDPICRLPLPTLFYRLEALHLGDLLRIWVRREYPDTAANAVLFAFRTISPFYRIPWNSNAQAEKKTLPGPLGGVFRPLWDRLTREQLLFTRNPSPRQSSRASLEYLLLPPRSAPTAAPGGLTPRPFCAHRRARPTRYGLNFSITMPVTVVYRQNASAPSIFRAGRFGSICAQSAPAFTDWKRDASGVRERATSRRHRPIPPERAASARLHFRFASRFCLILLSQSTGLEPTNRMTRTHARLLGPCFKTGPASARNLEHRRHDTRTVKGYTAATKKQRRRARVRATAGARATTRIILNACVGPDVRAKIARARFVCTMAEYRPRSVGTGGQVGRRVAPREGTTAARLQVAGLRPTARTALDGVYHPLRAALSSNPTLRSVPLARSPRRYGPGTLCGKTAPFKTNLDESGTREKAEPPEHHISRDRDDRGIQRWAPPCSLAATEGILANDTKKVGGRRDIRRRAIALSAARPSDVVSAYARLSFFFIILIIVIIIIIIICDTRDRSKAARAQIDAHGASAHFAKTSTTHHVLNNHRRRRRRRPRSNCIIRRSRRRRRRRWRRVCVVVRCCCDVSPLPLCSALERRQSVDRDTSGGRSASREQ</sequence>
<dbReference type="InterPro" id="IPR052997">
    <property type="entry name" value="RRT15-like"/>
</dbReference>
<evidence type="ECO:0000313" key="3">
    <source>
        <dbReference type="EMBL" id="CAK1553935.1"/>
    </source>
</evidence>
<gene>
    <name evidence="3" type="ORF">LNINA_LOCUS12894</name>
</gene>